<dbReference type="Proteomes" id="UP000092544">
    <property type="component" value="Unassembled WGS sequence"/>
</dbReference>
<dbReference type="STRING" id="1792290.MSP8886_01835"/>
<accession>A0A1A8TBY0</accession>
<proteinExistence type="predicted"/>
<gene>
    <name evidence="1" type="ORF">MSP8886_01835</name>
</gene>
<reference evidence="1 2" key="1">
    <citation type="submission" date="2016-06" db="EMBL/GenBank/DDBJ databases">
        <authorList>
            <person name="Kjaerup R.B."/>
            <person name="Dalgaard T.S."/>
            <person name="Juul-Madsen H.R."/>
        </authorList>
    </citation>
    <scope>NUCLEOTIDE SEQUENCE [LARGE SCALE GENOMIC DNA]</scope>
    <source>
        <strain evidence="1 2">CECT 8886</strain>
    </source>
</reference>
<name>A0A1A8TBY0_9GAMM</name>
<dbReference type="AlphaFoldDB" id="A0A1A8TBY0"/>
<evidence type="ECO:0000313" key="1">
    <source>
        <dbReference type="EMBL" id="SBS30506.1"/>
    </source>
</evidence>
<keyword evidence="2" id="KW-1185">Reference proteome</keyword>
<evidence type="ECO:0000313" key="2">
    <source>
        <dbReference type="Proteomes" id="UP000092544"/>
    </source>
</evidence>
<dbReference type="RefSeq" id="WP_067015305.1">
    <property type="nucleotide sequence ID" value="NZ_FLOB01000003.1"/>
</dbReference>
<sequence length="195" mass="22731">MMYAVRNITNSYDVIEYDFLEVAERLKGRMGGDIHPVMYLLDMHEDNNPLSEYWPDPMEFKYTPKGKKQNNDVSILEGLIVFSDKAHDALQPLLSEYGEFLKIDVEGDRKYLFNPQVFGKEDPTLSIKGYFNNVHTDYECIAFNKDDVDDKVFYKSKLAVSRLYCNEAFVEAFKGHQLKGLTFTPIEDYIDRSEF</sequence>
<dbReference type="EMBL" id="FLOB01000003">
    <property type="protein sequence ID" value="SBS30506.1"/>
    <property type="molecule type" value="Genomic_DNA"/>
</dbReference>
<protein>
    <submittedName>
        <fullName evidence="1">Uncharacterized protein</fullName>
    </submittedName>
</protein>
<organism evidence="1 2">
    <name type="scientific">Marinomonas spartinae</name>
    <dbReference type="NCBI Taxonomy" id="1792290"/>
    <lineage>
        <taxon>Bacteria</taxon>
        <taxon>Pseudomonadati</taxon>
        <taxon>Pseudomonadota</taxon>
        <taxon>Gammaproteobacteria</taxon>
        <taxon>Oceanospirillales</taxon>
        <taxon>Oceanospirillaceae</taxon>
        <taxon>Marinomonas</taxon>
    </lineage>
</organism>